<keyword evidence="1" id="KW-0472">Membrane</keyword>
<dbReference type="InterPro" id="IPR029035">
    <property type="entry name" value="DHS-like_NAD/FAD-binding_dom"/>
</dbReference>
<dbReference type="PIRSF" id="PIRSF033541">
    <property type="entry name" value="ORF25P_Sir2"/>
    <property type="match status" value="1"/>
</dbReference>
<reference evidence="2 3" key="1">
    <citation type="submission" date="2018-07" db="EMBL/GenBank/DDBJ databases">
        <title>Genome sequence of Nitratireductor thuwali#1536.</title>
        <authorList>
            <person name="Michoud G."/>
            <person name="Merlino G."/>
            <person name="Sefrji F.O."/>
            <person name="Daffonchio D."/>
        </authorList>
    </citation>
    <scope>NUCLEOTIDE SEQUENCE [LARGE SCALE GENOMIC DNA]</scope>
    <source>
        <strain evidence="2 3">Nit1536</strain>
        <plasmid evidence="2 3">p1536_1</plasmid>
    </source>
</reference>
<evidence type="ECO:0000313" key="2">
    <source>
        <dbReference type="EMBL" id="UUP19697.1"/>
    </source>
</evidence>
<dbReference type="SUPFAM" id="SSF52467">
    <property type="entry name" value="DHS-like NAD/FAD-binding domain"/>
    <property type="match status" value="1"/>
</dbReference>
<evidence type="ECO:0008006" key="4">
    <source>
        <dbReference type="Google" id="ProtNLM"/>
    </source>
</evidence>
<evidence type="ECO:0000256" key="1">
    <source>
        <dbReference type="SAM" id="Phobius"/>
    </source>
</evidence>
<dbReference type="InterPro" id="IPR014583">
    <property type="entry name" value="Uncharacterised_Sir2-like"/>
</dbReference>
<dbReference type="RefSeq" id="WP_338532151.1">
    <property type="nucleotide sequence ID" value="NZ_CP030942.1"/>
</dbReference>
<gene>
    <name evidence="2" type="ORF">NTH_04209</name>
</gene>
<dbReference type="Gene3D" id="3.40.50.1220">
    <property type="entry name" value="TPP-binding domain"/>
    <property type="match status" value="1"/>
</dbReference>
<dbReference type="EMBL" id="CP030942">
    <property type="protein sequence ID" value="UUP19697.1"/>
    <property type="molecule type" value="Genomic_DNA"/>
</dbReference>
<feature type="transmembrane region" description="Helical" evidence="1">
    <location>
        <begin position="20"/>
        <end position="37"/>
    </location>
</feature>
<protein>
    <recommendedName>
        <fullName evidence="4">Sir2 family NAD-dependent protein deacetylase</fullName>
    </recommendedName>
</protein>
<geneLocation type="plasmid" evidence="2 3">
    <name>p1536_1</name>
</geneLocation>
<keyword evidence="2" id="KW-0614">Plasmid</keyword>
<name>A0ABY5MQF2_9HYPH</name>
<organism evidence="2 3">
    <name type="scientific">Nitratireductor thuwali</name>
    <dbReference type="NCBI Taxonomy" id="2267699"/>
    <lineage>
        <taxon>Bacteria</taxon>
        <taxon>Pseudomonadati</taxon>
        <taxon>Pseudomonadota</taxon>
        <taxon>Alphaproteobacteria</taxon>
        <taxon>Hyphomicrobiales</taxon>
        <taxon>Phyllobacteriaceae</taxon>
        <taxon>Nitratireductor</taxon>
    </lineage>
</organism>
<sequence>MSGQAREIEDLARSIRERRSILFVGAGISMSVGLPSWDSLIEHMERELEVGPEVVERRQGGYQTLAEYYRLKFGSLGPLRSWMDRHWMVSRDKVRDSPLHRLIVELDFPAICTTNYDRNLEVAFEIHGKPFAKVVNARDIAQAGPDVTQIVKFHGDFDDDASLVLTETDYFDRLAFDSPLDVKFRADALGNTVLFIGYSLSDMNIRLLLHRLWQTWHWSGREDDRPQSYVFMPRRNSVEEAVLARWGITMLTDDEAGDAQEATYRFLCRLKEAVASIS</sequence>
<dbReference type="Pfam" id="PF13289">
    <property type="entry name" value="SIR2_2"/>
    <property type="match status" value="1"/>
</dbReference>
<dbReference type="Proteomes" id="UP001342418">
    <property type="component" value="Plasmid p1536_1"/>
</dbReference>
<keyword evidence="3" id="KW-1185">Reference proteome</keyword>
<accession>A0ABY5MQF2</accession>
<dbReference type="CDD" id="cd01406">
    <property type="entry name" value="SIR2-like"/>
    <property type="match status" value="1"/>
</dbReference>
<keyword evidence="1" id="KW-0812">Transmembrane</keyword>
<proteinExistence type="predicted"/>
<evidence type="ECO:0000313" key="3">
    <source>
        <dbReference type="Proteomes" id="UP001342418"/>
    </source>
</evidence>
<keyword evidence="1" id="KW-1133">Transmembrane helix</keyword>